<name>A0AA39CRS5_9EURO</name>
<dbReference type="AlphaFoldDB" id="A0AA39CRS5"/>
<evidence type="ECO:0000313" key="7">
    <source>
        <dbReference type="EMBL" id="KAJ9617548.1"/>
    </source>
</evidence>
<dbReference type="InterPro" id="IPR036259">
    <property type="entry name" value="MFS_trans_sf"/>
</dbReference>
<feature type="transmembrane region" description="Helical" evidence="5">
    <location>
        <begin position="482"/>
        <end position="502"/>
    </location>
</feature>
<keyword evidence="2 5" id="KW-0812">Transmembrane</keyword>
<feature type="transmembrane region" description="Helical" evidence="5">
    <location>
        <begin position="445"/>
        <end position="470"/>
    </location>
</feature>
<dbReference type="Proteomes" id="UP001172681">
    <property type="component" value="Unassembled WGS sequence"/>
</dbReference>
<reference evidence="7" key="1">
    <citation type="submission" date="2022-10" db="EMBL/GenBank/DDBJ databases">
        <title>Culturing micro-colonial fungi from biological soil crusts in the Mojave desert and describing Neophaeococcomyces mojavensis, and introducing the new genera and species Taxawa tesnikishii.</title>
        <authorList>
            <person name="Kurbessoian T."/>
            <person name="Stajich J.E."/>
        </authorList>
    </citation>
    <scope>NUCLEOTIDE SEQUENCE</scope>
    <source>
        <strain evidence="7">TK_35</strain>
    </source>
</reference>
<evidence type="ECO:0000256" key="2">
    <source>
        <dbReference type="ARBA" id="ARBA00022692"/>
    </source>
</evidence>
<evidence type="ECO:0000256" key="1">
    <source>
        <dbReference type="ARBA" id="ARBA00004141"/>
    </source>
</evidence>
<dbReference type="EMBL" id="JAPDRN010000159">
    <property type="protein sequence ID" value="KAJ9617548.1"/>
    <property type="molecule type" value="Genomic_DNA"/>
</dbReference>
<keyword evidence="3 5" id="KW-1133">Transmembrane helix</keyword>
<evidence type="ECO:0000256" key="5">
    <source>
        <dbReference type="SAM" id="Phobius"/>
    </source>
</evidence>
<feature type="transmembrane region" description="Helical" evidence="5">
    <location>
        <begin position="228"/>
        <end position="248"/>
    </location>
</feature>
<feature type="domain" description="Major facilitator superfamily (MFS) profile" evidence="6">
    <location>
        <begin position="71"/>
        <end position="558"/>
    </location>
</feature>
<organism evidence="7 8">
    <name type="scientific">Knufia peltigerae</name>
    <dbReference type="NCBI Taxonomy" id="1002370"/>
    <lineage>
        <taxon>Eukaryota</taxon>
        <taxon>Fungi</taxon>
        <taxon>Dikarya</taxon>
        <taxon>Ascomycota</taxon>
        <taxon>Pezizomycotina</taxon>
        <taxon>Eurotiomycetes</taxon>
        <taxon>Chaetothyriomycetidae</taxon>
        <taxon>Chaetothyriales</taxon>
        <taxon>Trichomeriaceae</taxon>
        <taxon>Knufia</taxon>
    </lineage>
</organism>
<evidence type="ECO:0000259" key="6">
    <source>
        <dbReference type="PROSITE" id="PS50850"/>
    </source>
</evidence>
<dbReference type="GO" id="GO:0005886">
    <property type="term" value="C:plasma membrane"/>
    <property type="evidence" value="ECO:0007669"/>
    <property type="project" value="TreeGrafter"/>
</dbReference>
<evidence type="ECO:0000256" key="3">
    <source>
        <dbReference type="ARBA" id="ARBA00022989"/>
    </source>
</evidence>
<protein>
    <recommendedName>
        <fullName evidence="6">Major facilitator superfamily (MFS) profile domain-containing protein</fullName>
    </recommendedName>
</protein>
<gene>
    <name evidence="7" type="ORF">H2204_013679</name>
</gene>
<accession>A0AA39CRS5</accession>
<dbReference type="PANTHER" id="PTHR23502">
    <property type="entry name" value="MAJOR FACILITATOR SUPERFAMILY"/>
    <property type="match status" value="1"/>
</dbReference>
<keyword evidence="8" id="KW-1185">Reference proteome</keyword>
<feature type="transmembrane region" description="Helical" evidence="5">
    <location>
        <begin position="69"/>
        <end position="90"/>
    </location>
</feature>
<feature type="transmembrane region" description="Helical" evidence="5">
    <location>
        <begin position="138"/>
        <end position="157"/>
    </location>
</feature>
<dbReference type="PROSITE" id="PS50850">
    <property type="entry name" value="MFS"/>
    <property type="match status" value="1"/>
</dbReference>
<feature type="transmembrane region" description="Helical" evidence="5">
    <location>
        <begin position="197"/>
        <end position="216"/>
    </location>
</feature>
<feature type="transmembrane region" description="Helical" evidence="5">
    <location>
        <begin position="110"/>
        <end position="131"/>
    </location>
</feature>
<sequence>MPFLGILEDRKLPHVPGTVLLDDSAAKSKSPGALGLLRHGKSKNANIVLVPQPSDDPNDPLNWSYTKKLTVLGVTLLGTIFYFAVITAMLNPSFPTISKDVHAPIAKVVLTSGYFTLTVGITGPFFCAFAHKYGKRPCFLFSAVMALVGHIVGATVGTRSYGALVAARVLQGFSASPYESLIYAVVGDIFFVHERGLYLAITNFVIVAITNLTGAVSGPIAESMGWEWLWYFMIIFGGIHIVLQFFLVPETSYVRDTRREIDQGTQDKIEDLAAGVVEQTEEKGTASAAHIDQTVSEPVEHASPKKTFYQSLAIFTTTYSKENLLQLYFAPWGVMANAAIALVVLVYSLSLVMFIIVAFIIPQAFAKAPYHMNSAAIGRLSFGPFIGGAIASTLNALVSDRLIRWCARRNQGVYEPEYRLIPAFLAFFTGASLMGWGVAVADGLSPYACATVHGLILFGIVFAVSGVSSYAVDSYRSMTAEIFICCQTLKNFFAFGFSYFVNDWTVKVGLKHSFYAWGSLSLGLAALLPFLFVFGKKYRSYWARHNLLEKWHILTHRE</sequence>
<dbReference type="SUPFAM" id="SSF103473">
    <property type="entry name" value="MFS general substrate transporter"/>
    <property type="match status" value="1"/>
</dbReference>
<keyword evidence="4 5" id="KW-0472">Membrane</keyword>
<dbReference type="Gene3D" id="1.20.1250.20">
    <property type="entry name" value="MFS general substrate transporter like domains"/>
    <property type="match status" value="1"/>
</dbReference>
<dbReference type="GO" id="GO:0022857">
    <property type="term" value="F:transmembrane transporter activity"/>
    <property type="evidence" value="ECO:0007669"/>
    <property type="project" value="InterPro"/>
</dbReference>
<feature type="transmembrane region" description="Helical" evidence="5">
    <location>
        <begin position="169"/>
        <end position="190"/>
    </location>
</feature>
<feature type="transmembrane region" description="Helical" evidence="5">
    <location>
        <begin position="334"/>
        <end position="361"/>
    </location>
</feature>
<dbReference type="Pfam" id="PF07690">
    <property type="entry name" value="MFS_1"/>
    <property type="match status" value="1"/>
</dbReference>
<feature type="transmembrane region" description="Helical" evidence="5">
    <location>
        <begin position="514"/>
        <end position="534"/>
    </location>
</feature>
<comment type="caution">
    <text evidence="7">The sequence shown here is derived from an EMBL/GenBank/DDBJ whole genome shotgun (WGS) entry which is preliminary data.</text>
</comment>
<proteinExistence type="predicted"/>
<dbReference type="PANTHER" id="PTHR23502:SF29">
    <property type="entry name" value="TRANSPORTER, PUTATIVE (AFU_ORTHOLOGUE AFUA_6G06680)-RELATED"/>
    <property type="match status" value="1"/>
</dbReference>
<evidence type="ECO:0000313" key="8">
    <source>
        <dbReference type="Proteomes" id="UP001172681"/>
    </source>
</evidence>
<dbReference type="InterPro" id="IPR011701">
    <property type="entry name" value="MFS"/>
</dbReference>
<feature type="transmembrane region" description="Helical" evidence="5">
    <location>
        <begin position="381"/>
        <end position="399"/>
    </location>
</feature>
<feature type="transmembrane region" description="Helical" evidence="5">
    <location>
        <begin position="420"/>
        <end position="439"/>
    </location>
</feature>
<evidence type="ECO:0000256" key="4">
    <source>
        <dbReference type="ARBA" id="ARBA00023136"/>
    </source>
</evidence>
<comment type="subcellular location">
    <subcellularLocation>
        <location evidence="1">Membrane</location>
        <topology evidence="1">Multi-pass membrane protein</topology>
    </subcellularLocation>
</comment>
<dbReference type="InterPro" id="IPR020846">
    <property type="entry name" value="MFS_dom"/>
</dbReference>